<evidence type="ECO:0000313" key="2">
    <source>
        <dbReference type="EMBL" id="AAT48682.1"/>
    </source>
</evidence>
<accession>Q6GV76</accession>
<reference evidence="2" key="1">
    <citation type="journal article" date="2004" name="Mol. Biol. Evol.">
        <title>Retroelement dynamics and a novel type of chordate retrovirus-like element in the miniature genome of the tunicate Oikopleura dioica.</title>
        <authorList>
            <person name="Volff J.N."/>
            <person name="Lehrach H."/>
            <person name="Reinhardt R."/>
            <person name="Chourrout D."/>
        </authorList>
    </citation>
    <scope>NUCLEOTIDE SEQUENCE</scope>
</reference>
<evidence type="ECO:0000256" key="1">
    <source>
        <dbReference type="SAM" id="Phobius"/>
    </source>
</evidence>
<feature type="transmembrane region" description="Helical" evidence="1">
    <location>
        <begin position="566"/>
        <end position="587"/>
    </location>
</feature>
<gene>
    <name evidence="2" type="primary">env</name>
</gene>
<keyword evidence="1" id="KW-1133">Transmembrane helix</keyword>
<organism evidence="2">
    <name type="scientific">Oikopleura dioica</name>
    <name type="common">Tunicate</name>
    <dbReference type="NCBI Taxonomy" id="34765"/>
    <lineage>
        <taxon>Eukaryota</taxon>
        <taxon>Metazoa</taxon>
        <taxon>Chordata</taxon>
        <taxon>Tunicata</taxon>
        <taxon>Appendicularia</taxon>
        <taxon>Copelata</taxon>
        <taxon>Oikopleuridae</taxon>
        <taxon>Oikopleura</taxon>
    </lineage>
</organism>
<dbReference type="EMBL" id="AY634224">
    <property type="protein sequence ID" value="AAT48682.1"/>
    <property type="molecule type" value="Genomic_DNA"/>
</dbReference>
<keyword evidence="2" id="KW-0946">Virion</keyword>
<proteinExistence type="predicted"/>
<sequence>MVWVHDGSVPADISILLDAPREKFRQAMKADCGEDYLVEKMPTNLFGRNDTNFNETTSDCLTAFRTFDNIIMSFLGEDLVTSQKYRMDNIKKRIKLIDEKGENEGKRLKEQYDERMRKIENGERIRTRRNAAVAGGLTVAGTLGYTIAIDAKSRARDGLLAEEIDVERRRITMLEEVVETIDGKLDAAIKRIRKSKTPIVAYGGLQIPNDAKAIKEIMKGADQEINRYFAETSASLGKEITESILTLKNHRLPLNPTFLSAIKAHCIAYQKVEEDQAKEFCNNFAFHSTRWDTKLRFLGMGITTWDRKDAKTLTKDDMEIKQVIISMRVYIPRMKLKAKKYTTINLGYFKQDNSRWKVDVPQHLVVMPSKEVLELRPSDCLIFTPTFACDAVSLAPNQCGESILLSNSTKYCQTREVDNRKCGYFEDNQRSFVSMRDPGIAQFFHHAPSENVNRIDSLQKTAFPGVLDCGPAILRISTRITEDRKQTMIHYIQPQQIKMRTVQDEEMDAMNSKIRNNLDTVKSMGNIILEMNSTTLELMKKTAITESRNAADAAQHYIYTKFITPLMGLIGSVLGVILLYILVKIAIKIRKRQKPTKNGKMEFSTFCPPPVSNRGDETFCEINSFNGNSRV</sequence>
<reference evidence="2" key="2">
    <citation type="submission" date="2004-05" db="EMBL/GenBank/DDBJ databases">
        <authorList>
            <person name="Volff J.-N."/>
            <person name="Lehrach H."/>
            <person name="Reinhardt R."/>
            <person name="Chourrout D."/>
        </authorList>
    </citation>
    <scope>NUCLEOTIDE SEQUENCE</scope>
</reference>
<keyword evidence="1" id="KW-0472">Membrane</keyword>
<keyword evidence="2" id="KW-0261">Viral envelope protein</keyword>
<protein>
    <submittedName>
        <fullName evidence="2">Envelope protein</fullName>
    </submittedName>
</protein>
<dbReference type="AlphaFoldDB" id="Q6GV76"/>
<keyword evidence="1" id="KW-0812">Transmembrane</keyword>
<name>Q6GV76_OIKDI</name>